<evidence type="ECO:0000259" key="2">
    <source>
        <dbReference type="PROSITE" id="PS50048"/>
    </source>
</evidence>
<dbReference type="EMBL" id="JAAOAQ010000657">
    <property type="protein sequence ID" value="KAF5538150.1"/>
    <property type="molecule type" value="Genomic_DNA"/>
</dbReference>
<dbReference type="PROSITE" id="PS50048">
    <property type="entry name" value="ZN2_CY6_FUNGAL_2"/>
    <property type="match status" value="1"/>
</dbReference>
<proteinExistence type="predicted"/>
<dbReference type="Pfam" id="PF00172">
    <property type="entry name" value="Zn_clus"/>
    <property type="match status" value="1"/>
</dbReference>
<dbReference type="PANTHER" id="PTHR47840:SF3">
    <property type="entry name" value="ZN(II)2CYS6 TRANSCRIPTION FACTOR (EUROFUNG)"/>
    <property type="match status" value="1"/>
</dbReference>
<evidence type="ECO:0000313" key="4">
    <source>
        <dbReference type="Proteomes" id="UP000582016"/>
    </source>
</evidence>
<keyword evidence="1" id="KW-0539">Nucleus</keyword>
<organism evidence="3 4">
    <name type="scientific">Fusarium phyllophilum</name>
    <dbReference type="NCBI Taxonomy" id="47803"/>
    <lineage>
        <taxon>Eukaryota</taxon>
        <taxon>Fungi</taxon>
        <taxon>Dikarya</taxon>
        <taxon>Ascomycota</taxon>
        <taxon>Pezizomycotina</taxon>
        <taxon>Sordariomycetes</taxon>
        <taxon>Hypocreomycetidae</taxon>
        <taxon>Hypocreales</taxon>
        <taxon>Nectriaceae</taxon>
        <taxon>Fusarium</taxon>
        <taxon>Fusarium fujikuroi species complex</taxon>
    </lineage>
</organism>
<accession>A0A8H5MS61</accession>
<protein>
    <submittedName>
        <fullName evidence="3">Zn(II)2Cys6 transcription factor (Eurofung)</fullName>
    </submittedName>
</protein>
<dbReference type="InterPro" id="IPR036864">
    <property type="entry name" value="Zn2-C6_fun-type_DNA-bd_sf"/>
</dbReference>
<feature type="domain" description="Zn(2)-C6 fungal-type" evidence="2">
    <location>
        <begin position="15"/>
        <end position="46"/>
    </location>
</feature>
<sequence>MLAPQSPSVRKGTKSCRECRRRKVRCVRIPEDSPTCRQCVERNTSCLAQISSSRTRQARHLPSRYRITQLESHVERLTKTINDIQVKLGGEPSLQLEHEINQSPVNDGSDAESTSSEGLITEDSSHLRSLFHNDFLSFDRNQQHEQALERRKKASATLCERVRPALQRLIPAKDETAEMLVITYDWMHMLATLLPQPASPNSHHALLGRYDEMCQPDVDVVDLASWLLTVAITAQQIPQQSNDTGPSPLGSRKRLNFSRAVSEAVESLVLSHDWLVGTITGLGLGLHFVRLLMSRGDLQGAWLKLRHFIALGELMGLPKAAQSARQKRFSGGFHEDTARKAQVWELMCTIDRLVGMFVNLPPYTRRFSNTAPFPIMVDGVVQPSIYLSRLMDIAPEVSGLDDLSRGQDSKSKSYTAALEVARQARALAGEAPKSWWAIDMDDDLKPDHIVQFVHYCILMKAHLPTVLRQERSQEYGYNRSACIDACKAVAHRYQSIRRKLPSGFFSLNVLDLQAFTAVVLLLLMSHSSPLPDIQIFQIDKSGIEDIVAEVLQLMEEKSAEGPGSDFAHRGAHTIRCLCDLFKQDEDGGNSVNDMIANVPLIGRIRVRRNTQTSQNLNTQNQATSNQVLQVAAWNPKEQSVPTAYNPQLDAVACLQNSAMTAPTVPEFQWDQLLWSVEDSSESLFDDAIWSDGFGQPAMWQNMYWNF</sequence>
<reference evidence="3 4" key="1">
    <citation type="submission" date="2020-05" db="EMBL/GenBank/DDBJ databases">
        <title>Identification and distribution of gene clusters putatively required for synthesis of sphingolipid metabolism inhibitors in phylogenetically diverse species of the filamentous fungus Fusarium.</title>
        <authorList>
            <person name="Kim H.-S."/>
            <person name="Busman M."/>
            <person name="Brown D.W."/>
            <person name="Divon H."/>
            <person name="Uhlig S."/>
            <person name="Proctor R.H."/>
        </authorList>
    </citation>
    <scope>NUCLEOTIDE SEQUENCE [LARGE SCALE GENOMIC DNA]</scope>
    <source>
        <strain evidence="3 4">NRRL 13617</strain>
    </source>
</reference>
<name>A0A8H5MS61_9HYPO</name>
<dbReference type="SUPFAM" id="SSF57701">
    <property type="entry name" value="Zn2/Cys6 DNA-binding domain"/>
    <property type="match status" value="1"/>
</dbReference>
<gene>
    <name evidence="3" type="ORF">FPHYL_12582</name>
</gene>
<dbReference type="PROSITE" id="PS00463">
    <property type="entry name" value="ZN2_CY6_FUNGAL_1"/>
    <property type="match status" value="1"/>
</dbReference>
<dbReference type="GO" id="GO:0000981">
    <property type="term" value="F:DNA-binding transcription factor activity, RNA polymerase II-specific"/>
    <property type="evidence" value="ECO:0007669"/>
    <property type="project" value="InterPro"/>
</dbReference>
<dbReference type="GO" id="GO:0008270">
    <property type="term" value="F:zinc ion binding"/>
    <property type="evidence" value="ECO:0007669"/>
    <property type="project" value="InterPro"/>
</dbReference>
<comment type="caution">
    <text evidence="3">The sequence shown here is derived from an EMBL/GenBank/DDBJ whole genome shotgun (WGS) entry which is preliminary data.</text>
</comment>
<dbReference type="OrthoDB" id="6509908at2759"/>
<evidence type="ECO:0000256" key="1">
    <source>
        <dbReference type="ARBA" id="ARBA00023242"/>
    </source>
</evidence>
<dbReference type="InterPro" id="IPR001138">
    <property type="entry name" value="Zn2Cys6_DnaBD"/>
</dbReference>
<evidence type="ECO:0000313" key="3">
    <source>
        <dbReference type="EMBL" id="KAF5538150.1"/>
    </source>
</evidence>
<dbReference type="Proteomes" id="UP000582016">
    <property type="component" value="Unassembled WGS sequence"/>
</dbReference>
<dbReference type="SMART" id="SM00066">
    <property type="entry name" value="GAL4"/>
    <property type="match status" value="1"/>
</dbReference>
<keyword evidence="4" id="KW-1185">Reference proteome</keyword>
<dbReference type="Gene3D" id="4.10.240.10">
    <property type="entry name" value="Zn(2)-C6 fungal-type DNA-binding domain"/>
    <property type="match status" value="1"/>
</dbReference>
<dbReference type="PANTHER" id="PTHR47840">
    <property type="entry name" value="ZN(II)2CYS6 TRANSCRIPTION FACTOR (EUROFUNG)-RELATED"/>
    <property type="match status" value="1"/>
</dbReference>
<dbReference type="CDD" id="cd12148">
    <property type="entry name" value="fungal_TF_MHR"/>
    <property type="match status" value="1"/>
</dbReference>
<dbReference type="AlphaFoldDB" id="A0A8H5MS61"/>